<evidence type="ECO:0000256" key="1">
    <source>
        <dbReference type="SAM" id="MobiDB-lite"/>
    </source>
</evidence>
<feature type="region of interest" description="Disordered" evidence="1">
    <location>
        <begin position="1"/>
        <end position="21"/>
    </location>
</feature>
<dbReference type="PANTHER" id="PTHR33429:SF7">
    <property type="entry name" value="OS02G0708000 PROTEIN"/>
    <property type="match status" value="1"/>
</dbReference>
<dbReference type="OrthoDB" id="1906668at2759"/>
<protein>
    <recommendedName>
        <fullName evidence="5">Transmembrane protein</fullName>
    </recommendedName>
</protein>
<dbReference type="PANTHER" id="PTHR33429">
    <property type="entry name" value="OS02G0708000 PROTEIN-RELATED"/>
    <property type="match status" value="1"/>
</dbReference>
<feature type="transmembrane region" description="Helical" evidence="2">
    <location>
        <begin position="28"/>
        <end position="50"/>
    </location>
</feature>
<keyword evidence="2" id="KW-0472">Membrane</keyword>
<dbReference type="AlphaFoldDB" id="A0A835IZQ9"/>
<feature type="compositionally biased region" description="Polar residues" evidence="1">
    <location>
        <begin position="11"/>
        <end position="21"/>
    </location>
</feature>
<feature type="compositionally biased region" description="Basic and acidic residues" evidence="1">
    <location>
        <begin position="87"/>
        <end position="118"/>
    </location>
</feature>
<evidence type="ECO:0000313" key="3">
    <source>
        <dbReference type="EMBL" id="KAF9626704.1"/>
    </source>
</evidence>
<name>A0A835IZQ9_9MAGN</name>
<organism evidence="3 4">
    <name type="scientific">Coptis chinensis</name>
    <dbReference type="NCBI Taxonomy" id="261450"/>
    <lineage>
        <taxon>Eukaryota</taxon>
        <taxon>Viridiplantae</taxon>
        <taxon>Streptophyta</taxon>
        <taxon>Embryophyta</taxon>
        <taxon>Tracheophyta</taxon>
        <taxon>Spermatophyta</taxon>
        <taxon>Magnoliopsida</taxon>
        <taxon>Ranunculales</taxon>
        <taxon>Ranunculaceae</taxon>
        <taxon>Coptidoideae</taxon>
        <taxon>Coptis</taxon>
    </lineage>
</organism>
<dbReference type="EMBL" id="JADFTS010000001">
    <property type="protein sequence ID" value="KAF9626704.1"/>
    <property type="molecule type" value="Genomic_DNA"/>
</dbReference>
<keyword evidence="2" id="KW-1133">Transmembrane helix</keyword>
<reference evidence="3 4" key="1">
    <citation type="submission" date="2020-10" db="EMBL/GenBank/DDBJ databases">
        <title>The Coptis chinensis genome and diversification of protoberbering-type alkaloids.</title>
        <authorList>
            <person name="Wang B."/>
            <person name="Shu S."/>
            <person name="Song C."/>
            <person name="Liu Y."/>
        </authorList>
    </citation>
    <scope>NUCLEOTIDE SEQUENCE [LARGE SCALE GENOMIC DNA]</scope>
    <source>
        <strain evidence="3">HL-2020</strain>
        <tissue evidence="3">Leaf</tissue>
    </source>
</reference>
<evidence type="ECO:0000256" key="2">
    <source>
        <dbReference type="SAM" id="Phobius"/>
    </source>
</evidence>
<sequence length="118" mass="12859">MSLPPPVIYPNTVTTQPSSHSKGSFGPVFIILAVIIVLSAFACCLGQLCARRLSHSKPKRDHQNSRPKDGDLEFGFKQGIPMAKPIGHGEIREPRPVYNGEHKGDTRFAEHGDAKPSS</sequence>
<keyword evidence="2" id="KW-0812">Transmembrane</keyword>
<keyword evidence="4" id="KW-1185">Reference proteome</keyword>
<evidence type="ECO:0000313" key="4">
    <source>
        <dbReference type="Proteomes" id="UP000631114"/>
    </source>
</evidence>
<evidence type="ECO:0008006" key="5">
    <source>
        <dbReference type="Google" id="ProtNLM"/>
    </source>
</evidence>
<feature type="region of interest" description="Disordered" evidence="1">
    <location>
        <begin position="54"/>
        <end position="118"/>
    </location>
</feature>
<feature type="compositionally biased region" description="Basic and acidic residues" evidence="1">
    <location>
        <begin position="61"/>
        <end position="71"/>
    </location>
</feature>
<proteinExistence type="predicted"/>
<comment type="caution">
    <text evidence="3">The sequence shown here is derived from an EMBL/GenBank/DDBJ whole genome shotgun (WGS) entry which is preliminary data.</text>
</comment>
<accession>A0A835IZQ9</accession>
<dbReference type="Proteomes" id="UP000631114">
    <property type="component" value="Unassembled WGS sequence"/>
</dbReference>
<gene>
    <name evidence="3" type="ORF">IFM89_038878</name>
</gene>